<gene>
    <name evidence="1" type="ORF">L6452_04538</name>
</gene>
<dbReference type="Proteomes" id="UP001055879">
    <property type="component" value="Linkage Group LG02"/>
</dbReference>
<evidence type="ECO:0000313" key="1">
    <source>
        <dbReference type="EMBL" id="KAI3757005.1"/>
    </source>
</evidence>
<organism evidence="1 2">
    <name type="scientific">Arctium lappa</name>
    <name type="common">Greater burdock</name>
    <name type="synonym">Lappa major</name>
    <dbReference type="NCBI Taxonomy" id="4217"/>
    <lineage>
        <taxon>Eukaryota</taxon>
        <taxon>Viridiplantae</taxon>
        <taxon>Streptophyta</taxon>
        <taxon>Embryophyta</taxon>
        <taxon>Tracheophyta</taxon>
        <taxon>Spermatophyta</taxon>
        <taxon>Magnoliopsida</taxon>
        <taxon>eudicotyledons</taxon>
        <taxon>Gunneridae</taxon>
        <taxon>Pentapetalae</taxon>
        <taxon>asterids</taxon>
        <taxon>campanulids</taxon>
        <taxon>Asterales</taxon>
        <taxon>Asteraceae</taxon>
        <taxon>Carduoideae</taxon>
        <taxon>Cardueae</taxon>
        <taxon>Arctiinae</taxon>
        <taxon>Arctium</taxon>
    </lineage>
</organism>
<dbReference type="EMBL" id="CM042048">
    <property type="protein sequence ID" value="KAI3757005.1"/>
    <property type="molecule type" value="Genomic_DNA"/>
</dbReference>
<reference evidence="1 2" key="2">
    <citation type="journal article" date="2022" name="Mol. Ecol. Resour.">
        <title>The genomes of chicory, endive, great burdock and yacon provide insights into Asteraceae paleo-polyploidization history and plant inulin production.</title>
        <authorList>
            <person name="Fan W."/>
            <person name="Wang S."/>
            <person name="Wang H."/>
            <person name="Wang A."/>
            <person name="Jiang F."/>
            <person name="Liu H."/>
            <person name="Zhao H."/>
            <person name="Xu D."/>
            <person name="Zhang Y."/>
        </authorList>
    </citation>
    <scope>NUCLEOTIDE SEQUENCE [LARGE SCALE GENOMIC DNA]</scope>
    <source>
        <strain evidence="2">cv. Niubang</strain>
    </source>
</reference>
<keyword evidence="2" id="KW-1185">Reference proteome</keyword>
<accession>A0ACB9EDT5</accession>
<sequence>MAVIVGFRSTPIFITSIKNPKFSSLFFIHGVLRVKFFSKNGVEIIQRISFESLRKLRCYRFTEQQASVTADGDVCSPDFIWKIRQLLTRRSRQ</sequence>
<reference evidence="2" key="1">
    <citation type="journal article" date="2022" name="Mol. Ecol. Resour.">
        <title>The genomes of chicory, endive, great burdock and yacon provide insights into Asteraceae palaeo-polyploidization history and plant inulin production.</title>
        <authorList>
            <person name="Fan W."/>
            <person name="Wang S."/>
            <person name="Wang H."/>
            <person name="Wang A."/>
            <person name="Jiang F."/>
            <person name="Liu H."/>
            <person name="Zhao H."/>
            <person name="Xu D."/>
            <person name="Zhang Y."/>
        </authorList>
    </citation>
    <scope>NUCLEOTIDE SEQUENCE [LARGE SCALE GENOMIC DNA]</scope>
    <source>
        <strain evidence="2">cv. Niubang</strain>
    </source>
</reference>
<evidence type="ECO:0000313" key="2">
    <source>
        <dbReference type="Proteomes" id="UP001055879"/>
    </source>
</evidence>
<protein>
    <submittedName>
        <fullName evidence="1">Uncharacterized protein</fullName>
    </submittedName>
</protein>
<proteinExistence type="predicted"/>
<name>A0ACB9EDT5_ARCLA</name>
<comment type="caution">
    <text evidence="1">The sequence shown here is derived from an EMBL/GenBank/DDBJ whole genome shotgun (WGS) entry which is preliminary data.</text>
</comment>